<feature type="compositionally biased region" description="Basic and acidic residues" evidence="4">
    <location>
        <begin position="52"/>
        <end position="62"/>
    </location>
</feature>
<sequence length="240" mass="27494">MESAVKRTSGDSRYPRTDASFTRVNWMLAFSRFITMEKEEMGRSKLKKKLQKEKPAGKRVENVEESTSAKIPIDNLPENFLRLHVKTNTKIRNILNYALKQFPSYNSIVWTASGHAIGKVISCAEIFKRKHEGLHQVTKLSYTTLKKLEKNVATCRLPEIHILLTKDIKDTSELGYQAPGDHGEFPEKTTESKTNPAIKSTDNVPCIDRQFPIMENRGKRKYTNKPKKNIEPLMKKSKVS</sequence>
<organism evidence="6 7">
    <name type="scientific">Cardiocondyla obscurior</name>
    <dbReference type="NCBI Taxonomy" id="286306"/>
    <lineage>
        <taxon>Eukaryota</taxon>
        <taxon>Metazoa</taxon>
        <taxon>Ecdysozoa</taxon>
        <taxon>Arthropoda</taxon>
        <taxon>Hexapoda</taxon>
        <taxon>Insecta</taxon>
        <taxon>Pterygota</taxon>
        <taxon>Neoptera</taxon>
        <taxon>Endopterygota</taxon>
        <taxon>Hymenoptera</taxon>
        <taxon>Apocrita</taxon>
        <taxon>Aculeata</taxon>
        <taxon>Formicoidea</taxon>
        <taxon>Formicidae</taxon>
        <taxon>Myrmicinae</taxon>
        <taxon>Cardiocondyla</taxon>
    </lineage>
</organism>
<feature type="region of interest" description="Disordered" evidence="4">
    <location>
        <begin position="44"/>
        <end position="64"/>
    </location>
</feature>
<feature type="compositionally biased region" description="Basic and acidic residues" evidence="4">
    <location>
        <begin position="181"/>
        <end position="191"/>
    </location>
</feature>
<evidence type="ECO:0000256" key="4">
    <source>
        <dbReference type="SAM" id="MobiDB-lite"/>
    </source>
</evidence>
<keyword evidence="3" id="KW-0539">Nucleus</keyword>
<comment type="subcellular location">
    <subcellularLocation>
        <location evidence="1">Nucleus</location>
    </subcellularLocation>
</comment>
<keyword evidence="7" id="KW-1185">Reference proteome</keyword>
<feature type="compositionally biased region" description="Polar residues" evidence="4">
    <location>
        <begin position="192"/>
        <end position="203"/>
    </location>
</feature>
<dbReference type="GO" id="GO:0001682">
    <property type="term" value="P:tRNA 5'-leader removal"/>
    <property type="evidence" value="ECO:0007669"/>
    <property type="project" value="TreeGrafter"/>
</dbReference>
<feature type="compositionally biased region" description="Basic residues" evidence="4">
    <location>
        <begin position="218"/>
        <end position="227"/>
    </location>
</feature>
<dbReference type="SUPFAM" id="SSF82704">
    <property type="entry name" value="AlbA-like"/>
    <property type="match status" value="1"/>
</dbReference>
<dbReference type="GO" id="GO:0000172">
    <property type="term" value="C:ribonuclease MRP complex"/>
    <property type="evidence" value="ECO:0007669"/>
    <property type="project" value="TreeGrafter"/>
</dbReference>
<protein>
    <recommendedName>
        <fullName evidence="5">DNA/RNA-binding protein Alba-like domain-containing protein</fullName>
    </recommendedName>
</protein>
<dbReference type="AlphaFoldDB" id="A0AAW2FYF3"/>
<evidence type="ECO:0000313" key="7">
    <source>
        <dbReference type="Proteomes" id="UP001430953"/>
    </source>
</evidence>
<dbReference type="InterPro" id="IPR002775">
    <property type="entry name" value="DNA/RNA-bd_Alba-like"/>
</dbReference>
<feature type="region of interest" description="Disordered" evidence="4">
    <location>
        <begin position="215"/>
        <end position="240"/>
    </location>
</feature>
<dbReference type="InterPro" id="IPR036882">
    <property type="entry name" value="Alba-like_dom_sf"/>
</dbReference>
<dbReference type="GO" id="GO:0005634">
    <property type="term" value="C:nucleus"/>
    <property type="evidence" value="ECO:0007669"/>
    <property type="project" value="UniProtKB-SubCell"/>
</dbReference>
<evidence type="ECO:0000313" key="6">
    <source>
        <dbReference type="EMBL" id="KAL0120235.1"/>
    </source>
</evidence>
<dbReference type="EMBL" id="JADYXP020000007">
    <property type="protein sequence ID" value="KAL0120235.1"/>
    <property type="molecule type" value="Genomic_DNA"/>
</dbReference>
<dbReference type="Pfam" id="PF01918">
    <property type="entry name" value="Alba"/>
    <property type="match status" value="1"/>
</dbReference>
<feature type="domain" description="DNA/RNA-binding protein Alba-like" evidence="5">
    <location>
        <begin position="84"/>
        <end position="144"/>
    </location>
</feature>
<evidence type="ECO:0000259" key="5">
    <source>
        <dbReference type="Pfam" id="PF01918"/>
    </source>
</evidence>
<dbReference type="Gene3D" id="3.30.110.20">
    <property type="entry name" value="Alba-like domain"/>
    <property type="match status" value="1"/>
</dbReference>
<comment type="caution">
    <text evidence="6">The sequence shown here is derived from an EMBL/GenBank/DDBJ whole genome shotgun (WGS) entry which is preliminary data.</text>
</comment>
<reference evidence="6 7" key="1">
    <citation type="submission" date="2023-03" db="EMBL/GenBank/DDBJ databases">
        <title>High recombination rates correlate with genetic variation in Cardiocondyla obscurior ants.</title>
        <authorList>
            <person name="Errbii M."/>
        </authorList>
    </citation>
    <scope>NUCLEOTIDE SEQUENCE [LARGE SCALE GENOMIC DNA]</scope>
    <source>
        <strain evidence="6">Alpha-2009</strain>
        <tissue evidence="6">Whole body</tissue>
    </source>
</reference>
<accession>A0AAW2FYF3</accession>
<dbReference type="PANTHER" id="PTHR13516">
    <property type="entry name" value="RIBONUCLEASE P SUBUNIT P25"/>
    <property type="match status" value="1"/>
</dbReference>
<feature type="region of interest" description="Disordered" evidence="4">
    <location>
        <begin position="177"/>
        <end position="203"/>
    </location>
</feature>
<name>A0AAW2FYF3_9HYME</name>
<dbReference type="GO" id="GO:0003723">
    <property type="term" value="F:RNA binding"/>
    <property type="evidence" value="ECO:0007669"/>
    <property type="project" value="TreeGrafter"/>
</dbReference>
<dbReference type="Proteomes" id="UP001430953">
    <property type="component" value="Unassembled WGS sequence"/>
</dbReference>
<evidence type="ECO:0000256" key="3">
    <source>
        <dbReference type="ARBA" id="ARBA00023242"/>
    </source>
</evidence>
<evidence type="ECO:0000256" key="1">
    <source>
        <dbReference type="ARBA" id="ARBA00004123"/>
    </source>
</evidence>
<dbReference type="InterPro" id="IPR051958">
    <property type="entry name" value="Alba-like_NAB"/>
</dbReference>
<proteinExistence type="inferred from homology"/>
<dbReference type="PANTHER" id="PTHR13516:SF4">
    <property type="entry name" value="FI09323P"/>
    <property type="match status" value="1"/>
</dbReference>
<comment type="similarity">
    <text evidence="2">Belongs to the histone-like Alba family.</text>
</comment>
<gene>
    <name evidence="6" type="ORF">PUN28_008117</name>
</gene>
<evidence type="ECO:0000256" key="2">
    <source>
        <dbReference type="ARBA" id="ARBA00008018"/>
    </source>
</evidence>